<dbReference type="InterPro" id="IPR043504">
    <property type="entry name" value="Peptidase_S1_PA_chymotrypsin"/>
</dbReference>
<feature type="chain" id="PRO_5045811187" description="Lysyl endopeptidase" evidence="2">
    <location>
        <begin position="24"/>
        <end position="510"/>
    </location>
</feature>
<organism evidence="3 4">
    <name type="scientific">Lysobacter brunescens</name>
    <dbReference type="NCBI Taxonomy" id="262323"/>
    <lineage>
        <taxon>Bacteria</taxon>
        <taxon>Pseudomonadati</taxon>
        <taxon>Pseudomonadota</taxon>
        <taxon>Gammaproteobacteria</taxon>
        <taxon>Lysobacterales</taxon>
        <taxon>Lysobacteraceae</taxon>
        <taxon>Lysobacter</taxon>
    </lineage>
</organism>
<gene>
    <name evidence="3" type="ORF">ACFQ0E_13670</name>
</gene>
<dbReference type="PANTHER" id="PTHR36234">
    <property type="entry name" value="LYSYL ENDOPEPTIDASE"/>
    <property type="match status" value="1"/>
</dbReference>
<reference evidence="4" key="1">
    <citation type="journal article" date="2019" name="Int. J. Syst. Evol. Microbiol.">
        <title>The Global Catalogue of Microorganisms (GCM) 10K type strain sequencing project: providing services to taxonomists for standard genome sequencing and annotation.</title>
        <authorList>
            <consortium name="The Broad Institute Genomics Platform"/>
            <consortium name="The Broad Institute Genome Sequencing Center for Infectious Disease"/>
            <person name="Wu L."/>
            <person name="Ma J."/>
        </authorList>
    </citation>
    <scope>NUCLEOTIDE SEQUENCE [LARGE SCALE GENOMIC DNA]</scope>
    <source>
        <strain evidence="4">CCUG 55585</strain>
    </source>
</reference>
<dbReference type="SUPFAM" id="SSF50494">
    <property type="entry name" value="Trypsin-like serine proteases"/>
    <property type="match status" value="1"/>
</dbReference>
<dbReference type="Proteomes" id="UP001597110">
    <property type="component" value="Unassembled WGS sequence"/>
</dbReference>
<keyword evidence="4" id="KW-1185">Reference proteome</keyword>
<evidence type="ECO:0000313" key="3">
    <source>
        <dbReference type="EMBL" id="MFD0726645.1"/>
    </source>
</evidence>
<evidence type="ECO:0008006" key="5">
    <source>
        <dbReference type="Google" id="ProtNLM"/>
    </source>
</evidence>
<keyword evidence="2" id="KW-0732">Signal</keyword>
<feature type="region of interest" description="Disordered" evidence="1">
    <location>
        <begin position="468"/>
        <end position="510"/>
    </location>
</feature>
<evidence type="ECO:0000256" key="1">
    <source>
        <dbReference type="SAM" id="MobiDB-lite"/>
    </source>
</evidence>
<evidence type="ECO:0000256" key="2">
    <source>
        <dbReference type="SAM" id="SignalP"/>
    </source>
</evidence>
<evidence type="ECO:0000313" key="4">
    <source>
        <dbReference type="Proteomes" id="UP001597110"/>
    </source>
</evidence>
<dbReference type="EMBL" id="JBHTIF010000002">
    <property type="protein sequence ID" value="MFD0726645.1"/>
    <property type="molecule type" value="Genomic_DNA"/>
</dbReference>
<feature type="compositionally biased region" description="Polar residues" evidence="1">
    <location>
        <begin position="487"/>
        <end position="499"/>
    </location>
</feature>
<accession>A0ABW2YHS4</accession>
<feature type="signal peptide" evidence="2">
    <location>
        <begin position="1"/>
        <end position="23"/>
    </location>
</feature>
<dbReference type="InterPro" id="IPR009003">
    <property type="entry name" value="Peptidase_S1_PA"/>
</dbReference>
<comment type="caution">
    <text evidence="3">The sequence shown here is derived from an EMBL/GenBank/DDBJ whole genome shotgun (WGS) entry which is preliminary data.</text>
</comment>
<dbReference type="Gene3D" id="2.40.10.10">
    <property type="entry name" value="Trypsin-like serine proteases"/>
    <property type="match status" value="2"/>
</dbReference>
<dbReference type="PANTHER" id="PTHR36234:SF5">
    <property type="entry name" value="LYSYL ENDOPEPTIDASE"/>
    <property type="match status" value="1"/>
</dbReference>
<dbReference type="RefSeq" id="WP_386824681.1">
    <property type="nucleotide sequence ID" value="NZ_JBHTIF010000002.1"/>
</dbReference>
<sequence>MSHRFRLLSCAIALCLASPAALSASGMAHGEPSLSPKSASLSWRGAAYRNLRSSEVRYDAMPAEQLLQLQRRNAANGMKAPQIGIGRRAGIESRQARLPRLQWMGDSRGNAVARLRIASPDAMGLRVGLDVSRLPDGVELRFAGSARPDEIVAMVRAADAKRLPGPDGLYWTPNTDGEAQIIELFKPAGVKATSVAIEAPMLSHLIADTRSSFKLIEKIGESGSCNVDVVCRVNELGPAFASVKNAVAHMRYVRTGGGTFICTGTLLNDTVPATQTPYFHTANHCFTDNGSIAPVASQMQSVANTLITIWNYETTGCGNLVQTTTTQVTGGATYLYSSHLTDGMLLRLNNPAPAGAFFAGWNAKPLNASDAITGIHHPAGDSKMVSTGQTRSINTTVTRVGWLSGTTEGGSSGSGLFSIGPNGYVLRGGLWRGDASCSNTGSLANSANWDEYSRFDVDFPSLKNWLEPEPEAANGSRPLLRPRPANKTMSTASQLQSLRPASGGGNAQRR</sequence>
<name>A0ABW2YHS4_9GAMM</name>
<protein>
    <recommendedName>
        <fullName evidence="5">Lysyl endopeptidase</fullName>
    </recommendedName>
</protein>
<proteinExistence type="predicted"/>